<evidence type="ECO:0000259" key="9">
    <source>
        <dbReference type="PROSITE" id="PS50979"/>
    </source>
</evidence>
<dbReference type="InterPro" id="IPR011761">
    <property type="entry name" value="ATP-grasp"/>
</dbReference>
<dbReference type="SUPFAM" id="SSF56059">
    <property type="entry name" value="Glutathione synthetase ATP-binding domain-like"/>
    <property type="match status" value="1"/>
</dbReference>
<reference evidence="10 11" key="1">
    <citation type="submission" date="2024-04" db="EMBL/GenBank/DDBJ databases">
        <title>Symmetric and asymmetric DNA N6-adenine methylation regulates different biological responses in Mucorales.</title>
        <authorList>
            <consortium name="Lawrence Berkeley National Laboratory"/>
            <person name="Lax C."/>
            <person name="Mondo S.J."/>
            <person name="Osorio-Concepcion M."/>
            <person name="Muszewska A."/>
            <person name="Corrochano-Luque M."/>
            <person name="Gutierrez G."/>
            <person name="Riley R."/>
            <person name="Lipzen A."/>
            <person name="Guo J."/>
            <person name="Hundley H."/>
            <person name="Amirebrahimi M."/>
            <person name="Ng V."/>
            <person name="Lorenzo-Gutierrez D."/>
            <person name="Binder U."/>
            <person name="Yang J."/>
            <person name="Song Y."/>
            <person name="Canovas D."/>
            <person name="Navarro E."/>
            <person name="Freitag M."/>
            <person name="Gabaldon T."/>
            <person name="Grigoriev I.V."/>
            <person name="Corrochano L.M."/>
            <person name="Nicolas F.E."/>
            <person name="Garre V."/>
        </authorList>
    </citation>
    <scope>NUCLEOTIDE SEQUENCE [LARGE SCALE GENOMIC DNA]</scope>
    <source>
        <strain evidence="10 11">L51</strain>
    </source>
</reference>
<dbReference type="SUPFAM" id="SSF52440">
    <property type="entry name" value="PreATP-grasp domain"/>
    <property type="match status" value="1"/>
</dbReference>
<dbReference type="SMART" id="SM00878">
    <property type="entry name" value="Biotin_carb_C"/>
    <property type="match status" value="1"/>
</dbReference>
<dbReference type="Proteomes" id="UP001448207">
    <property type="component" value="Unassembled WGS sequence"/>
</dbReference>
<dbReference type="Pfam" id="PF02786">
    <property type="entry name" value="CPSase_L_D2"/>
    <property type="match status" value="1"/>
</dbReference>
<evidence type="ECO:0000256" key="6">
    <source>
        <dbReference type="PROSITE-ProRule" id="PRU00409"/>
    </source>
</evidence>
<dbReference type="SUPFAM" id="SSF51246">
    <property type="entry name" value="Rudiment single hybrid motif"/>
    <property type="match status" value="1"/>
</dbReference>
<name>A0ABR3AXU9_PHYBL</name>
<evidence type="ECO:0000313" key="11">
    <source>
        <dbReference type="Proteomes" id="UP001448207"/>
    </source>
</evidence>
<comment type="cofactor">
    <cofactor evidence="1">
        <name>biotin</name>
        <dbReference type="ChEBI" id="CHEBI:57586"/>
    </cofactor>
</comment>
<dbReference type="InterPro" id="IPR005479">
    <property type="entry name" value="CPAse_ATP-bd"/>
</dbReference>
<dbReference type="InterPro" id="IPR011764">
    <property type="entry name" value="Biotin_carboxylation_dom"/>
</dbReference>
<evidence type="ECO:0000313" key="10">
    <source>
        <dbReference type="EMBL" id="KAL0085230.1"/>
    </source>
</evidence>
<dbReference type="PANTHER" id="PTHR18866">
    <property type="entry name" value="CARBOXYLASE:PYRUVATE/ACETYL-COA/PROPIONYL-COA CARBOXYLASE"/>
    <property type="match status" value="1"/>
</dbReference>
<dbReference type="Gene3D" id="3.30.470.20">
    <property type="entry name" value="ATP-grasp fold, B domain"/>
    <property type="match status" value="1"/>
</dbReference>
<evidence type="ECO:0000259" key="7">
    <source>
        <dbReference type="PROSITE" id="PS50968"/>
    </source>
</evidence>
<dbReference type="SUPFAM" id="SSF51230">
    <property type="entry name" value="Single hybrid motif"/>
    <property type="match status" value="1"/>
</dbReference>
<dbReference type="InterPro" id="IPR001882">
    <property type="entry name" value="Biotin_BS"/>
</dbReference>
<dbReference type="InterPro" id="IPR005482">
    <property type="entry name" value="Biotin_COase_C"/>
</dbReference>
<dbReference type="InterPro" id="IPR011054">
    <property type="entry name" value="Rudment_hybrid_motif"/>
</dbReference>
<feature type="domain" description="Biotin carboxylation" evidence="9">
    <location>
        <begin position="5"/>
        <end position="447"/>
    </location>
</feature>
<gene>
    <name evidence="10" type="ORF">J3Q64DRAFT_1849543</name>
</gene>
<dbReference type="CDD" id="cd06850">
    <property type="entry name" value="biotinyl_domain"/>
    <property type="match status" value="1"/>
</dbReference>
<feature type="domain" description="ATP-grasp" evidence="8">
    <location>
        <begin position="120"/>
        <end position="314"/>
    </location>
</feature>
<evidence type="ECO:0000256" key="4">
    <source>
        <dbReference type="ARBA" id="ARBA00022840"/>
    </source>
</evidence>
<dbReference type="PROSITE" id="PS00867">
    <property type="entry name" value="CPSASE_2"/>
    <property type="match status" value="1"/>
</dbReference>
<evidence type="ECO:0000256" key="2">
    <source>
        <dbReference type="ARBA" id="ARBA00022598"/>
    </source>
</evidence>
<dbReference type="InterPro" id="IPR000089">
    <property type="entry name" value="Biotin_lipoyl"/>
</dbReference>
<dbReference type="PROSITE" id="PS50975">
    <property type="entry name" value="ATP_GRASP"/>
    <property type="match status" value="1"/>
</dbReference>
<dbReference type="InterPro" id="IPR016185">
    <property type="entry name" value="PreATP-grasp_dom_sf"/>
</dbReference>
<protein>
    <submittedName>
        <fullName evidence="10">Carbamoyl-phosphate synthase L chain, ATP binding domain-containing protein</fullName>
    </submittedName>
</protein>
<feature type="domain" description="Lipoyl-binding" evidence="7">
    <location>
        <begin position="566"/>
        <end position="641"/>
    </location>
</feature>
<keyword evidence="5" id="KW-0092">Biotin</keyword>
<evidence type="ECO:0000256" key="3">
    <source>
        <dbReference type="ARBA" id="ARBA00022741"/>
    </source>
</evidence>
<keyword evidence="4 6" id="KW-0067">ATP-binding</keyword>
<dbReference type="InterPro" id="IPR005481">
    <property type="entry name" value="BC-like_N"/>
</dbReference>
<dbReference type="PROSITE" id="PS50979">
    <property type="entry name" value="BC"/>
    <property type="match status" value="1"/>
</dbReference>
<evidence type="ECO:0000256" key="1">
    <source>
        <dbReference type="ARBA" id="ARBA00001953"/>
    </source>
</evidence>
<dbReference type="Pfam" id="PF02785">
    <property type="entry name" value="Biotin_carb_C"/>
    <property type="match status" value="1"/>
</dbReference>
<dbReference type="PROSITE" id="PS00188">
    <property type="entry name" value="BIOTIN"/>
    <property type="match status" value="1"/>
</dbReference>
<dbReference type="PROSITE" id="PS50968">
    <property type="entry name" value="BIOTINYL_LIPOYL"/>
    <property type="match status" value="1"/>
</dbReference>
<accession>A0ABR3AXU9</accession>
<sequence length="648" mass="70628">MAGYQAKKILVANRGEIAIRILTAATELGFETVAVFSDPQDTSHCDAAHISIRIRSAASFLDPKEIIEAAKSVNAYAIHPGYGFLSESAEFANQCQSQGILFIGPSPGCIKAVGDKISARQVAIAAHVPVIPGTEHSLSTPAEVYTFAERVGYPVMLKARDGGGGRGIRMCLGREDVEDALKRCINESPSKQVFSEKAIQGAKHIEVQVMGDRHGNVIHLFERDCSAQRRYQKVLEVAPCPSLNKDLAKEIHAAAIRICRHIKYDSVGTVEFLVHPDSNSFYFLEVNPRIQVEHTISEQITHVDIVQTQIKIALGQSLVQMGLNQDTIQPSRLVAIQARVVAENPMHNNMLSVGKITDLRFPTGHGIRVDTWVKSGATVIPTFDSLLAKVIVTGQSFDDALSKLDNALKNTVITGVNTNIDFLRALLSDADFFENSMSNVNIKSLENKMDVHLKITAVLSEERRLRLINEKTSTKVTAAPTSASSLQFKPGDAFNIETSDPNNKDTTSNIHTFQIDSISVNNFPDEFSAHVQSASSEAPGFPSNPFAMTITRKSAITSAGTKLRRKAVARTLTDVGCPVTGMLVEISVEEGDVVKEGQELFVVNAMKMETVIKSPIYGRVKHIYGKPSELVEGGDLVIELSEVKNSKL</sequence>
<proteinExistence type="predicted"/>
<dbReference type="InterPro" id="IPR050856">
    <property type="entry name" value="Biotin_carboxylase_complex"/>
</dbReference>
<keyword evidence="2" id="KW-0436">Ligase</keyword>
<keyword evidence="3 6" id="KW-0547">Nucleotide-binding</keyword>
<dbReference type="Pfam" id="PF00289">
    <property type="entry name" value="Biotin_carb_N"/>
    <property type="match status" value="1"/>
</dbReference>
<organism evidence="10 11">
    <name type="scientific">Phycomyces blakesleeanus</name>
    <dbReference type="NCBI Taxonomy" id="4837"/>
    <lineage>
        <taxon>Eukaryota</taxon>
        <taxon>Fungi</taxon>
        <taxon>Fungi incertae sedis</taxon>
        <taxon>Mucoromycota</taxon>
        <taxon>Mucoromycotina</taxon>
        <taxon>Mucoromycetes</taxon>
        <taxon>Mucorales</taxon>
        <taxon>Phycomycetaceae</taxon>
        <taxon>Phycomyces</taxon>
    </lineage>
</organism>
<dbReference type="InterPro" id="IPR011053">
    <property type="entry name" value="Single_hybrid_motif"/>
</dbReference>
<evidence type="ECO:0000256" key="5">
    <source>
        <dbReference type="ARBA" id="ARBA00023267"/>
    </source>
</evidence>
<comment type="caution">
    <text evidence="10">The sequence shown here is derived from an EMBL/GenBank/DDBJ whole genome shotgun (WGS) entry which is preliminary data.</text>
</comment>
<dbReference type="Gene3D" id="2.40.50.100">
    <property type="match status" value="1"/>
</dbReference>
<keyword evidence="11" id="KW-1185">Reference proteome</keyword>
<dbReference type="EMBL" id="JBCLYO010000011">
    <property type="protein sequence ID" value="KAL0085230.1"/>
    <property type="molecule type" value="Genomic_DNA"/>
</dbReference>
<dbReference type="Pfam" id="PF00364">
    <property type="entry name" value="Biotin_lipoyl"/>
    <property type="match status" value="1"/>
</dbReference>
<evidence type="ECO:0000259" key="8">
    <source>
        <dbReference type="PROSITE" id="PS50975"/>
    </source>
</evidence>
<dbReference type="PANTHER" id="PTHR18866:SF128">
    <property type="entry name" value="UREA AMIDOLYASE"/>
    <property type="match status" value="1"/>
</dbReference>